<dbReference type="AlphaFoldDB" id="A0A2P2J1H9"/>
<name>A0A2P2J1H9_RHIMU</name>
<proteinExistence type="predicted"/>
<sequence>MENKGKKKRTLGCCLKEESK</sequence>
<protein>
    <submittedName>
        <fullName evidence="1">Uncharacterized protein MANES_08G084400</fullName>
    </submittedName>
</protein>
<dbReference type="EMBL" id="GGEC01006817">
    <property type="protein sequence ID" value="MBW87300.1"/>
    <property type="molecule type" value="Transcribed_RNA"/>
</dbReference>
<accession>A0A2P2J1H9</accession>
<reference evidence="1" key="1">
    <citation type="submission" date="2018-02" db="EMBL/GenBank/DDBJ databases">
        <title>Rhizophora mucronata_Transcriptome.</title>
        <authorList>
            <person name="Meera S.P."/>
            <person name="Sreeshan A."/>
            <person name="Augustine A."/>
        </authorList>
    </citation>
    <scope>NUCLEOTIDE SEQUENCE</scope>
    <source>
        <tissue evidence="1">Leaf</tissue>
    </source>
</reference>
<organism evidence="1">
    <name type="scientific">Rhizophora mucronata</name>
    <name type="common">Asiatic mangrove</name>
    <dbReference type="NCBI Taxonomy" id="61149"/>
    <lineage>
        <taxon>Eukaryota</taxon>
        <taxon>Viridiplantae</taxon>
        <taxon>Streptophyta</taxon>
        <taxon>Embryophyta</taxon>
        <taxon>Tracheophyta</taxon>
        <taxon>Spermatophyta</taxon>
        <taxon>Magnoliopsida</taxon>
        <taxon>eudicotyledons</taxon>
        <taxon>Gunneridae</taxon>
        <taxon>Pentapetalae</taxon>
        <taxon>rosids</taxon>
        <taxon>fabids</taxon>
        <taxon>Malpighiales</taxon>
        <taxon>Rhizophoraceae</taxon>
        <taxon>Rhizophora</taxon>
    </lineage>
</organism>
<evidence type="ECO:0000313" key="1">
    <source>
        <dbReference type="EMBL" id="MBW87300.1"/>
    </source>
</evidence>